<proteinExistence type="predicted"/>
<dbReference type="EMBL" id="GGFL01011585">
    <property type="protein sequence ID" value="MBW75763.1"/>
    <property type="molecule type" value="Transcribed_RNA"/>
</dbReference>
<keyword evidence="1" id="KW-0732">Signal</keyword>
<dbReference type="AlphaFoldDB" id="A0A2M4DDT0"/>
<protein>
    <submittedName>
        <fullName evidence="2">Putative secreted protein</fullName>
    </submittedName>
</protein>
<sequence length="137" mass="14979">MAGWLASFVYWLATRYLTRVHSVPQDSSTVVGVRTLLPVGPSEGSGSVAELHPSFSVLCHYSEDHGYARDCLPRSRSHGDRETLGGGPASCDACSLVRSPEECYRARCRRRIDTQILPSALGKDPTFGTALRASRRI</sequence>
<evidence type="ECO:0000256" key="1">
    <source>
        <dbReference type="SAM" id="SignalP"/>
    </source>
</evidence>
<organism evidence="2">
    <name type="scientific">Anopheles darlingi</name>
    <name type="common">Mosquito</name>
    <dbReference type="NCBI Taxonomy" id="43151"/>
    <lineage>
        <taxon>Eukaryota</taxon>
        <taxon>Metazoa</taxon>
        <taxon>Ecdysozoa</taxon>
        <taxon>Arthropoda</taxon>
        <taxon>Hexapoda</taxon>
        <taxon>Insecta</taxon>
        <taxon>Pterygota</taxon>
        <taxon>Neoptera</taxon>
        <taxon>Endopterygota</taxon>
        <taxon>Diptera</taxon>
        <taxon>Nematocera</taxon>
        <taxon>Culicoidea</taxon>
        <taxon>Culicidae</taxon>
        <taxon>Anophelinae</taxon>
        <taxon>Anopheles</taxon>
    </lineage>
</organism>
<accession>A0A2M4DDT0</accession>
<reference evidence="2" key="1">
    <citation type="submission" date="2018-01" db="EMBL/GenBank/DDBJ databases">
        <title>An insight into the sialome of Amazonian anophelines.</title>
        <authorList>
            <person name="Ribeiro J.M."/>
            <person name="Scarpassa V."/>
            <person name="Calvo E."/>
        </authorList>
    </citation>
    <scope>NUCLEOTIDE SEQUENCE</scope>
</reference>
<evidence type="ECO:0000313" key="2">
    <source>
        <dbReference type="EMBL" id="MBW75763.1"/>
    </source>
</evidence>
<feature type="chain" id="PRO_5015005725" evidence="1">
    <location>
        <begin position="23"/>
        <end position="137"/>
    </location>
</feature>
<feature type="signal peptide" evidence="1">
    <location>
        <begin position="1"/>
        <end position="22"/>
    </location>
</feature>
<name>A0A2M4DDT0_ANODA</name>